<dbReference type="Gene3D" id="2.180.10.10">
    <property type="entry name" value="RHS repeat-associated core"/>
    <property type="match status" value="1"/>
</dbReference>
<feature type="non-terminal residue" evidence="2">
    <location>
        <position position="132"/>
    </location>
</feature>
<dbReference type="STRING" id="1122198.SAMN02745729_1453"/>
<reference evidence="3" key="1">
    <citation type="submission" date="2016-10" db="EMBL/GenBank/DDBJ databases">
        <authorList>
            <person name="Varghese N."/>
            <person name="Submissions S."/>
        </authorList>
    </citation>
    <scope>NUCLEOTIDE SEQUENCE [LARGE SCALE GENOMIC DNA]</scope>
    <source>
        <strain evidence="3">DSM 11526</strain>
    </source>
</reference>
<dbReference type="RefSeq" id="WP_175527745.1">
    <property type="nucleotide sequence ID" value="NZ_FNRJ01000045.1"/>
</dbReference>
<evidence type="ECO:0000259" key="1">
    <source>
        <dbReference type="Pfam" id="PF03527"/>
    </source>
</evidence>
<dbReference type="Pfam" id="PF03527">
    <property type="entry name" value="RHS"/>
    <property type="match status" value="1"/>
</dbReference>
<name>A0A1H4HCY7_9GAMM</name>
<gene>
    <name evidence="2" type="ORF">SAMN02745729_1453</name>
</gene>
<dbReference type="EMBL" id="FNRJ01000045">
    <property type="protein sequence ID" value="SEB19310.1"/>
    <property type="molecule type" value="Genomic_DNA"/>
</dbReference>
<dbReference type="InterPro" id="IPR001826">
    <property type="entry name" value="RHS"/>
</dbReference>
<dbReference type="Proteomes" id="UP000242469">
    <property type="component" value="Unassembled WGS sequence"/>
</dbReference>
<organism evidence="2 3">
    <name type="scientific">Marinobacterium iners DSM 11526</name>
    <dbReference type="NCBI Taxonomy" id="1122198"/>
    <lineage>
        <taxon>Bacteria</taxon>
        <taxon>Pseudomonadati</taxon>
        <taxon>Pseudomonadota</taxon>
        <taxon>Gammaproteobacteria</taxon>
        <taxon>Oceanospirillales</taxon>
        <taxon>Oceanospirillaceae</taxon>
        <taxon>Marinobacterium</taxon>
    </lineage>
</organism>
<dbReference type="PANTHER" id="PTHR32305:SF15">
    <property type="entry name" value="PROTEIN RHSA-RELATED"/>
    <property type="match status" value="1"/>
</dbReference>
<protein>
    <submittedName>
        <fullName evidence="2">YD repeat-containing protein</fullName>
    </submittedName>
</protein>
<dbReference type="AlphaFoldDB" id="A0A1H4HCY7"/>
<evidence type="ECO:0000313" key="3">
    <source>
        <dbReference type="Proteomes" id="UP000242469"/>
    </source>
</evidence>
<accession>A0A1H4HCY7</accession>
<proteinExistence type="predicted"/>
<evidence type="ECO:0000313" key="2">
    <source>
        <dbReference type="EMBL" id="SEB19310.1"/>
    </source>
</evidence>
<keyword evidence="3" id="KW-1185">Reference proteome</keyword>
<dbReference type="PANTHER" id="PTHR32305">
    <property type="match status" value="1"/>
</dbReference>
<dbReference type="InterPro" id="IPR050708">
    <property type="entry name" value="T6SS_VgrG/RHS"/>
</dbReference>
<sequence>MGGTASATYTYNAHRQRTSKTVNGQTIYYLYNQFGQLLAELDHSEQTKVEYVWLGTQPLAVIHSGPASAVVYYLHTDHLNTPLVVSDNQGTVVWRADYDALGQATVASGSILTFNLRFPGQYFDSETGLHYN</sequence>
<feature type="domain" description="RHS protein conserved region" evidence="1">
    <location>
        <begin position="71"/>
        <end position="105"/>
    </location>
</feature>